<proteinExistence type="inferred from homology"/>
<evidence type="ECO:0000256" key="10">
    <source>
        <dbReference type="NCBIfam" id="TIGR02150"/>
    </source>
</evidence>
<keyword evidence="7" id="KW-0464">Manganese</keyword>
<evidence type="ECO:0000256" key="9">
    <source>
        <dbReference type="ARBA" id="ARBA00023235"/>
    </source>
</evidence>
<evidence type="ECO:0000313" key="13">
    <source>
        <dbReference type="EMBL" id="MBT1708011.1"/>
    </source>
</evidence>
<evidence type="ECO:0000256" key="4">
    <source>
        <dbReference type="ARBA" id="ARBA00022490"/>
    </source>
</evidence>
<dbReference type="NCBIfam" id="TIGR02150">
    <property type="entry name" value="IPP_isom_1"/>
    <property type="match status" value="1"/>
</dbReference>
<dbReference type="AlphaFoldDB" id="A0AAP2GNY3"/>
<keyword evidence="4" id="KW-0963">Cytoplasm</keyword>
<comment type="caution">
    <text evidence="13">The sequence shown here is derived from an EMBL/GenBank/DDBJ whole genome shotgun (WGS) entry which is preliminary data.</text>
</comment>
<keyword evidence="8" id="KW-0414">Isoprene biosynthesis</keyword>
<dbReference type="PANTHER" id="PTHR10885:SF0">
    <property type="entry name" value="ISOPENTENYL-DIPHOSPHATE DELTA-ISOMERASE"/>
    <property type="match status" value="1"/>
</dbReference>
<feature type="active site" evidence="11">
    <location>
        <position position="111"/>
    </location>
</feature>
<comment type="similarity">
    <text evidence="2">Belongs to the IPP isomerase type 1 family.</text>
</comment>
<evidence type="ECO:0000256" key="5">
    <source>
        <dbReference type="ARBA" id="ARBA00022723"/>
    </source>
</evidence>
<feature type="active site" evidence="11">
    <location>
        <position position="64"/>
    </location>
</feature>
<evidence type="ECO:0000259" key="12">
    <source>
        <dbReference type="PROSITE" id="PS51462"/>
    </source>
</evidence>
<dbReference type="InterPro" id="IPR015797">
    <property type="entry name" value="NUDIX_hydrolase-like_dom_sf"/>
</dbReference>
<dbReference type="PROSITE" id="PS51462">
    <property type="entry name" value="NUDIX"/>
    <property type="match status" value="1"/>
</dbReference>
<dbReference type="PANTHER" id="PTHR10885">
    <property type="entry name" value="ISOPENTENYL-DIPHOSPHATE DELTA-ISOMERASE"/>
    <property type="match status" value="1"/>
</dbReference>
<organism evidence="13 14">
    <name type="scientific">Dawidia cretensis</name>
    <dbReference type="NCBI Taxonomy" id="2782350"/>
    <lineage>
        <taxon>Bacteria</taxon>
        <taxon>Pseudomonadati</taxon>
        <taxon>Bacteroidota</taxon>
        <taxon>Cytophagia</taxon>
        <taxon>Cytophagales</taxon>
        <taxon>Chryseotaleaceae</taxon>
        <taxon>Dawidia</taxon>
    </lineage>
</organism>
<evidence type="ECO:0000256" key="7">
    <source>
        <dbReference type="ARBA" id="ARBA00023211"/>
    </source>
</evidence>
<keyword evidence="9 13" id="KW-0413">Isomerase</keyword>
<keyword evidence="5" id="KW-0479">Metal-binding</keyword>
<dbReference type="GO" id="GO:0009240">
    <property type="term" value="P:isopentenyl diphosphate biosynthetic process"/>
    <property type="evidence" value="ECO:0007669"/>
    <property type="project" value="TreeGrafter"/>
</dbReference>
<dbReference type="SUPFAM" id="SSF55811">
    <property type="entry name" value="Nudix"/>
    <property type="match status" value="1"/>
</dbReference>
<name>A0AAP2GNY3_9BACT</name>
<keyword evidence="14" id="KW-1185">Reference proteome</keyword>
<dbReference type="GO" id="GO:0005737">
    <property type="term" value="C:cytoplasm"/>
    <property type="evidence" value="ECO:0007669"/>
    <property type="project" value="TreeGrafter"/>
</dbReference>
<gene>
    <name evidence="13" type="primary">idi</name>
    <name evidence="13" type="ORF">KK062_07250</name>
</gene>
<evidence type="ECO:0000256" key="3">
    <source>
        <dbReference type="ARBA" id="ARBA00012057"/>
    </source>
</evidence>
<dbReference type="PIRSF" id="PIRSF018427">
    <property type="entry name" value="Isopntndiph_ism"/>
    <property type="match status" value="1"/>
</dbReference>
<comment type="pathway">
    <text evidence="1">Isoprenoid biosynthesis; dimethylallyl diphosphate biosynthesis; dimethylallyl diphosphate from isopentenyl diphosphate: step 1/1.</text>
</comment>
<feature type="domain" description="Nudix hydrolase" evidence="12">
    <location>
        <begin position="27"/>
        <end position="159"/>
    </location>
</feature>
<dbReference type="RefSeq" id="WP_254083600.1">
    <property type="nucleotide sequence ID" value="NZ_JAHESE010000004.1"/>
</dbReference>
<dbReference type="NCBIfam" id="NF002995">
    <property type="entry name" value="PRK03759.1"/>
    <property type="match status" value="1"/>
</dbReference>
<dbReference type="InterPro" id="IPR000086">
    <property type="entry name" value="NUDIX_hydrolase_dom"/>
</dbReference>
<protein>
    <recommendedName>
        <fullName evidence="3 10">Isopentenyl-diphosphate delta-isomerase</fullName>
        <ecNumber evidence="3 10">5.3.3.2</ecNumber>
    </recommendedName>
</protein>
<evidence type="ECO:0000256" key="8">
    <source>
        <dbReference type="ARBA" id="ARBA00023229"/>
    </source>
</evidence>
<accession>A0AAP2GNY3</accession>
<evidence type="ECO:0000256" key="11">
    <source>
        <dbReference type="PIRSR" id="PIRSR018427-1"/>
    </source>
</evidence>
<dbReference type="EC" id="5.3.3.2" evidence="3 10"/>
<dbReference type="Proteomes" id="UP001319080">
    <property type="component" value="Unassembled WGS sequence"/>
</dbReference>
<dbReference type="HAMAP" id="MF_00202">
    <property type="entry name" value="Idi"/>
    <property type="match status" value="1"/>
</dbReference>
<dbReference type="InterPro" id="IPR056375">
    <property type="entry name" value="Idi_bact"/>
</dbReference>
<dbReference type="GO" id="GO:0046872">
    <property type="term" value="F:metal ion binding"/>
    <property type="evidence" value="ECO:0007669"/>
    <property type="project" value="UniProtKB-KW"/>
</dbReference>
<dbReference type="GO" id="GO:0004452">
    <property type="term" value="F:isopentenyl-diphosphate delta-isomerase activity"/>
    <property type="evidence" value="ECO:0007669"/>
    <property type="project" value="UniProtKB-UniRule"/>
</dbReference>
<dbReference type="InterPro" id="IPR011876">
    <property type="entry name" value="IsopentenylPP_isomerase_typ1"/>
</dbReference>
<evidence type="ECO:0000256" key="6">
    <source>
        <dbReference type="ARBA" id="ARBA00022842"/>
    </source>
</evidence>
<dbReference type="CDD" id="cd02885">
    <property type="entry name" value="NUDIX_IPP_Isomerase"/>
    <property type="match status" value="1"/>
</dbReference>
<dbReference type="Gene3D" id="3.90.79.10">
    <property type="entry name" value="Nucleoside Triphosphate Pyrophosphohydrolase"/>
    <property type="match status" value="1"/>
</dbReference>
<evidence type="ECO:0000256" key="2">
    <source>
        <dbReference type="ARBA" id="ARBA00007579"/>
    </source>
</evidence>
<keyword evidence="6" id="KW-0460">Magnesium</keyword>
<evidence type="ECO:0000313" key="14">
    <source>
        <dbReference type="Proteomes" id="UP001319080"/>
    </source>
</evidence>
<reference evidence="13 14" key="1">
    <citation type="submission" date="2021-05" db="EMBL/GenBank/DDBJ databases">
        <title>A Polyphasic approach of four new species of the genus Ohtaekwangia: Ohtaekwangia histidinii sp. nov., Ohtaekwangia cretensis sp. nov., Ohtaekwangia indiensis sp. nov., Ohtaekwangia reichenbachii sp. nov. from diverse environment.</title>
        <authorList>
            <person name="Octaviana S."/>
        </authorList>
    </citation>
    <scope>NUCLEOTIDE SEQUENCE [LARGE SCALE GENOMIC DNA]</scope>
    <source>
        <strain evidence="13 14">PWU5</strain>
    </source>
</reference>
<dbReference type="EMBL" id="JAHESE010000004">
    <property type="protein sequence ID" value="MBT1708011.1"/>
    <property type="molecule type" value="Genomic_DNA"/>
</dbReference>
<sequence>MEHVILVNEQDEAIGTMEKMEAHRKGILHRAFSILLFNSKGEMLLQQRALDKYHSGGLWTNTCCSHPLPGETMEAATRRKLYQEMGIDLQPAFAYKFIYRAALDHDLIEHEYDHVYIGYYDGEPAINQDEVASWKYMDMLLLREDMRLHPADYTYWFRLIVEGLEFGQVSHTVVTKL</sequence>
<evidence type="ECO:0000256" key="1">
    <source>
        <dbReference type="ARBA" id="ARBA00004826"/>
    </source>
</evidence>
<dbReference type="Pfam" id="PF00293">
    <property type="entry name" value="NUDIX"/>
    <property type="match status" value="1"/>
</dbReference>